<protein>
    <submittedName>
        <fullName evidence="2">TniQ protein</fullName>
    </submittedName>
</protein>
<evidence type="ECO:0000313" key="3">
    <source>
        <dbReference type="Proteomes" id="UP000256794"/>
    </source>
</evidence>
<dbReference type="EMBL" id="QUMX01000008">
    <property type="protein sequence ID" value="REG52455.1"/>
    <property type="molecule type" value="Genomic_DNA"/>
</dbReference>
<sequence>MFTATKPLPLTVPTIVGESATSFASRLARRNGVPRMITFCSDVGIDYFALVNGDPVEIQRLAVLGDIDPVPLQAATPSLIEPGWFRLGNERIKFTAFARTTLRICPMCAQNPDDRTGIVHHGIWQLAAIRSCERHGCHLVAVPRPANANDCFDHIPMVDQFQPAGIVMVKPNHLKLENYLINRIQKGPGGTWLDQSPLHVAAQACEMLGLLLTIGPKAKRSETRDPQWAVAGSAGLQVLQEGPNSLRKKLRAIRDAHPIEEKLHRYHYGVFFEWLRYRDDDKDFDIFRNIVRDFIFKNFPIATGAIVFGKPCPEQQLHSFQTAEKAFGIPHIRLGRKLAEMGIARPESGGRFYKLNKYIPTAVLNGVCSELAALVGTKEAAKSIGINYILFERLADQGLIKHYYESDQGSSYYSKRDVEDFIDSLRQLLRHPSSEIETVDISTAARLRGIMTAHVTDHILTHRITLYAASTHPVSFREFRLQLNDLGRLKGRRREKIVSSAEVARALKVSRPTVYRLREEGHLQVATERKGEWVRRGHYSTRASFEKFRSEIISLEELAETSGRSLVAERSHQIGHGALPISLGGKCSDIFRRNDVV</sequence>
<proteinExistence type="predicted"/>
<name>A0AAQ0HJK1_PARVE</name>
<dbReference type="Pfam" id="PF06527">
    <property type="entry name" value="TniQ"/>
    <property type="match status" value="1"/>
</dbReference>
<evidence type="ECO:0000313" key="2">
    <source>
        <dbReference type="EMBL" id="REG52455.1"/>
    </source>
</evidence>
<reference evidence="2 3" key="1">
    <citation type="submission" date="2018-08" db="EMBL/GenBank/DDBJ databases">
        <title>Genomic Encyclopedia of Archaeal and Bacterial Type Strains, Phase II (KMG-II): from individual species to whole genera.</title>
        <authorList>
            <person name="Goeker M."/>
        </authorList>
    </citation>
    <scope>NUCLEOTIDE SEQUENCE [LARGE SCALE GENOMIC DNA]</scope>
    <source>
        <strain evidence="2 3">DSM 582</strain>
    </source>
</reference>
<accession>A0AAQ0HJK1</accession>
<dbReference type="RefSeq" id="WP_166436085.1">
    <property type="nucleotide sequence ID" value="NZ_CP035284.1"/>
</dbReference>
<dbReference type="Proteomes" id="UP000256794">
    <property type="component" value="Unassembled WGS sequence"/>
</dbReference>
<gene>
    <name evidence="2" type="ORF">ATH84_100827</name>
</gene>
<dbReference type="InterPro" id="IPR009492">
    <property type="entry name" value="TniQ"/>
</dbReference>
<evidence type="ECO:0000259" key="1">
    <source>
        <dbReference type="Pfam" id="PF06527"/>
    </source>
</evidence>
<dbReference type="AlphaFoldDB" id="A0AAQ0HJK1"/>
<organism evidence="2 3">
    <name type="scientific">Paracoccus versutus</name>
    <name type="common">Thiobacillus versutus</name>
    <dbReference type="NCBI Taxonomy" id="34007"/>
    <lineage>
        <taxon>Bacteria</taxon>
        <taxon>Pseudomonadati</taxon>
        <taxon>Pseudomonadota</taxon>
        <taxon>Alphaproteobacteria</taxon>
        <taxon>Rhodobacterales</taxon>
        <taxon>Paracoccaceae</taxon>
        <taxon>Paracoccus</taxon>
    </lineage>
</organism>
<comment type="caution">
    <text evidence="2">The sequence shown here is derived from an EMBL/GenBank/DDBJ whole genome shotgun (WGS) entry which is preliminary data.</text>
</comment>
<feature type="domain" description="TniQ" evidence="1">
    <location>
        <begin position="9"/>
        <end position="139"/>
    </location>
</feature>
<keyword evidence="3" id="KW-1185">Reference proteome</keyword>